<proteinExistence type="predicted"/>
<reference evidence="3 4" key="1">
    <citation type="journal article" date="2017" name="Int. J. Syst. Evol. Microbiol.">
        <title>Bacillus notoginsengisoli sp. nov., a novel bacterium isolated from the rhizosphere of Panax notoginseng.</title>
        <authorList>
            <person name="Zhang M.Y."/>
            <person name="Cheng J."/>
            <person name="Cai Y."/>
            <person name="Zhang T.Y."/>
            <person name="Wu Y.Y."/>
            <person name="Manikprabhu D."/>
            <person name="Li W.J."/>
            <person name="Zhang Y.X."/>
        </authorList>
    </citation>
    <scope>NUCLEOTIDE SEQUENCE [LARGE SCALE GENOMIC DNA]</scope>
    <source>
        <strain evidence="3 4">JCM 30743</strain>
    </source>
</reference>
<organism evidence="3 4">
    <name type="scientific">Neobacillus notoginsengisoli</name>
    <dbReference type="NCBI Taxonomy" id="1578198"/>
    <lineage>
        <taxon>Bacteria</taxon>
        <taxon>Bacillati</taxon>
        <taxon>Bacillota</taxon>
        <taxon>Bacilli</taxon>
        <taxon>Bacillales</taxon>
        <taxon>Bacillaceae</taxon>
        <taxon>Neobacillus</taxon>
    </lineage>
</organism>
<accession>A0A417YMH6</accession>
<gene>
    <name evidence="3" type="ORF">D1B31_19280</name>
</gene>
<dbReference type="InterPro" id="IPR011856">
    <property type="entry name" value="tRNA_endonuc-like_dom_sf"/>
</dbReference>
<dbReference type="InterPro" id="IPR014832">
    <property type="entry name" value="TnsA_C"/>
</dbReference>
<dbReference type="InterPro" id="IPR011335">
    <property type="entry name" value="Restrct_endonuc-II-like"/>
</dbReference>
<protein>
    <submittedName>
        <fullName evidence="3">Heteromeric transposase endonuclease subunit TnsA</fullName>
    </submittedName>
</protein>
<dbReference type="AlphaFoldDB" id="A0A417YMH6"/>
<dbReference type="Pfam" id="PF08721">
    <property type="entry name" value="Tn7_Tnp_TnsA_C"/>
    <property type="match status" value="1"/>
</dbReference>
<dbReference type="RefSeq" id="WP_118923483.1">
    <property type="nucleotide sequence ID" value="NZ_QWEG01000014.1"/>
</dbReference>
<keyword evidence="3" id="KW-0255">Endonuclease</keyword>
<dbReference type="Proteomes" id="UP000284416">
    <property type="component" value="Unassembled WGS sequence"/>
</dbReference>
<feature type="domain" description="TnsA endonuclease C-terminal" evidence="1">
    <location>
        <begin position="168"/>
        <end position="247"/>
    </location>
</feature>
<feature type="domain" description="TnsA endonuclease N-terminal" evidence="2">
    <location>
        <begin position="74"/>
        <end position="166"/>
    </location>
</feature>
<dbReference type="SUPFAM" id="SSF46785">
    <property type="entry name" value="Winged helix' DNA-binding domain"/>
    <property type="match status" value="1"/>
</dbReference>
<comment type="caution">
    <text evidence="3">The sequence shown here is derived from an EMBL/GenBank/DDBJ whole genome shotgun (WGS) entry which is preliminary data.</text>
</comment>
<dbReference type="InterPro" id="IPR014833">
    <property type="entry name" value="TnsA_N"/>
</dbReference>
<dbReference type="InterPro" id="IPR036390">
    <property type="entry name" value="WH_DNA-bd_sf"/>
</dbReference>
<sequence length="275" mass="32425">MAKRRYSLTEDKIKKWIKEGRGSGQLKEYKPWLTIHDVPSIGNSSRLKGWKTSRIHHFLSNVEKNYFFLLEWSDIVLDIREQYPLNREETLRIAEKLNIPHPMDNSVLTVMTTDFLITVKGNGKSKSIARTIKPASELEKERVIEKLEIERVFWEEKNVDWAIVTDMDIPKEFAKNVSWLHNFYQLPGKDDHATALLFLKYLKNFRESPIKVVEVCTLFDEEYSLEFGSSINFFKHLLAKKFIELDMNQKINLPTLQVSQMKIHEQEDQNELYSS</sequence>
<keyword evidence="3" id="KW-0540">Nuclease</keyword>
<dbReference type="EMBL" id="QWEG01000014">
    <property type="protein sequence ID" value="RHW34812.1"/>
    <property type="molecule type" value="Genomic_DNA"/>
</dbReference>
<dbReference type="Gene3D" id="3.40.1350.10">
    <property type="match status" value="1"/>
</dbReference>
<name>A0A417YMH6_9BACI</name>
<evidence type="ECO:0000259" key="2">
    <source>
        <dbReference type="Pfam" id="PF08722"/>
    </source>
</evidence>
<dbReference type="Pfam" id="PF08722">
    <property type="entry name" value="Tn7_TnsA-like_N"/>
    <property type="match status" value="1"/>
</dbReference>
<evidence type="ECO:0000313" key="4">
    <source>
        <dbReference type="Proteomes" id="UP000284416"/>
    </source>
</evidence>
<dbReference type="CDD" id="cd22362">
    <property type="entry name" value="TnsA_endonuclease-like"/>
    <property type="match status" value="1"/>
</dbReference>
<dbReference type="InterPro" id="IPR036388">
    <property type="entry name" value="WH-like_DNA-bd_sf"/>
</dbReference>
<evidence type="ECO:0000313" key="3">
    <source>
        <dbReference type="EMBL" id="RHW34812.1"/>
    </source>
</evidence>
<dbReference type="OrthoDB" id="5291587at2"/>
<dbReference type="GO" id="GO:0003676">
    <property type="term" value="F:nucleic acid binding"/>
    <property type="evidence" value="ECO:0007669"/>
    <property type="project" value="InterPro"/>
</dbReference>
<keyword evidence="3" id="KW-0378">Hydrolase</keyword>
<keyword evidence="4" id="KW-1185">Reference proteome</keyword>
<evidence type="ECO:0000259" key="1">
    <source>
        <dbReference type="Pfam" id="PF08721"/>
    </source>
</evidence>
<dbReference type="SUPFAM" id="SSF52980">
    <property type="entry name" value="Restriction endonuclease-like"/>
    <property type="match status" value="1"/>
</dbReference>
<dbReference type="Gene3D" id="1.10.10.10">
    <property type="entry name" value="Winged helix-like DNA-binding domain superfamily/Winged helix DNA-binding domain"/>
    <property type="match status" value="1"/>
</dbReference>
<dbReference type="GO" id="GO:0004519">
    <property type="term" value="F:endonuclease activity"/>
    <property type="evidence" value="ECO:0007669"/>
    <property type="project" value="UniProtKB-KW"/>
</dbReference>